<dbReference type="InterPro" id="IPR017871">
    <property type="entry name" value="ABC_transporter-like_CS"/>
</dbReference>
<comment type="caution">
    <text evidence="6">The sequence shown here is derived from an EMBL/GenBank/DDBJ whole genome shotgun (WGS) entry which is preliminary data.</text>
</comment>
<feature type="domain" description="ABC transporter" evidence="5">
    <location>
        <begin position="50"/>
        <end position="270"/>
    </location>
</feature>
<dbReference type="GO" id="GO:0005524">
    <property type="term" value="F:ATP binding"/>
    <property type="evidence" value="ECO:0007669"/>
    <property type="project" value="UniProtKB-KW"/>
</dbReference>
<dbReference type="InterPro" id="IPR050683">
    <property type="entry name" value="Bact_Polysacc_Export_ATP-bd"/>
</dbReference>
<dbReference type="CDD" id="cd10147">
    <property type="entry name" value="Wzt_C-like"/>
    <property type="match status" value="1"/>
</dbReference>
<keyword evidence="3" id="KW-0547">Nucleotide-binding</keyword>
<dbReference type="EMBL" id="BBMM01000002">
    <property type="protein sequence ID" value="GAK99341.1"/>
    <property type="molecule type" value="Genomic_DNA"/>
</dbReference>
<dbReference type="Gene3D" id="3.40.50.300">
    <property type="entry name" value="P-loop containing nucleotide triphosphate hydrolases"/>
    <property type="match status" value="1"/>
</dbReference>
<evidence type="ECO:0000259" key="5">
    <source>
        <dbReference type="PROSITE" id="PS50893"/>
    </source>
</evidence>
<gene>
    <name evidence="6" type="ORF">JCM19314_3386</name>
</gene>
<dbReference type="InterPro" id="IPR003593">
    <property type="entry name" value="AAA+_ATPase"/>
</dbReference>
<name>A0A090QV64_NONUL</name>
<dbReference type="PROSITE" id="PS50893">
    <property type="entry name" value="ABC_TRANSPORTER_2"/>
    <property type="match status" value="1"/>
</dbReference>
<dbReference type="Pfam" id="PF14524">
    <property type="entry name" value="Wzt_C"/>
    <property type="match status" value="1"/>
</dbReference>
<sequence length="428" mass="47532">MSDDVILKVENLSKQYRLGVVGTGTIGHDLNRFWHKIRGKEDPYLKIGAVNDRSAAASSDYVWALQDINFEVKRGEILGIIGKNGAGKSTLLKILSRVTSPTTGSIKTRGRIASLLEVGTGMHPELTGRENIFLNGAILGMTKAEIASKIDEIVEFSGCQMYIDTPVKRYSSGMRVRLGFAVSAFLEPDILVVDEVLAVGDAEFQKKAIGKMQDISNTSGRTVLFVSHNMASVQNLCSRVLLLRNGEVETIGGETEKVIDYYLSKFRNHLVTTNLSLRDDRKGSGKITFLDYYFENEKGDKIIILQTGMVCRMVINIKNNTEMSIENVRLSVGIDDSNANRLTILSNHLMNIEISLKSNETKSVKITLPNLTLQAGSFYFTLFMSVDEEVSDWIENGGSFHVEHGDFFKTGNTVMVNQGNFLMEHSYD</sequence>
<evidence type="ECO:0000313" key="7">
    <source>
        <dbReference type="Proteomes" id="UP000029226"/>
    </source>
</evidence>
<dbReference type="Pfam" id="PF00005">
    <property type="entry name" value="ABC_tran"/>
    <property type="match status" value="1"/>
</dbReference>
<keyword evidence="6" id="KW-0378">Hydrolase</keyword>
<dbReference type="PANTHER" id="PTHR46743">
    <property type="entry name" value="TEICHOIC ACIDS EXPORT ATP-BINDING PROTEIN TAGH"/>
    <property type="match status" value="1"/>
</dbReference>
<protein>
    <submittedName>
        <fullName evidence="6">Teichoic acid export ATP-binding protein TagH</fullName>
        <ecNumber evidence="6">3.6.3.40</ecNumber>
    </submittedName>
</protein>
<dbReference type="SMART" id="SM00382">
    <property type="entry name" value="AAA"/>
    <property type="match status" value="1"/>
</dbReference>
<keyword evidence="4 6" id="KW-0067">ATP-binding</keyword>
<evidence type="ECO:0000256" key="2">
    <source>
        <dbReference type="ARBA" id="ARBA00022448"/>
    </source>
</evidence>
<dbReference type="PANTHER" id="PTHR46743:SF2">
    <property type="entry name" value="TEICHOIC ACIDS EXPORT ATP-BINDING PROTEIN TAGH"/>
    <property type="match status" value="1"/>
</dbReference>
<accession>A0A090QV64</accession>
<reference evidence="6 7" key="1">
    <citation type="journal article" date="2014" name="Genome Announc.">
        <title>Draft Genome Sequences of Marine Flavobacterium Nonlabens Strains NR17, NR24, NR27, NR32, NR33, and Ara13.</title>
        <authorList>
            <person name="Nakanishi M."/>
            <person name="Meirelles P."/>
            <person name="Suzuki R."/>
            <person name="Takatani N."/>
            <person name="Mino S."/>
            <person name="Suda W."/>
            <person name="Oshima K."/>
            <person name="Hattori M."/>
            <person name="Ohkuma M."/>
            <person name="Hosokawa M."/>
            <person name="Miyashita K."/>
            <person name="Thompson F.L."/>
            <person name="Niwa A."/>
            <person name="Sawabe T."/>
            <person name="Sawabe T."/>
        </authorList>
    </citation>
    <scope>NUCLEOTIDE SEQUENCE [LARGE SCALE GENOMIC DNA]</scope>
    <source>
        <strain evidence="7">JCM19314</strain>
    </source>
</reference>
<dbReference type="InterPro" id="IPR003439">
    <property type="entry name" value="ABC_transporter-like_ATP-bd"/>
</dbReference>
<evidence type="ECO:0000256" key="3">
    <source>
        <dbReference type="ARBA" id="ARBA00022741"/>
    </source>
</evidence>
<dbReference type="SUPFAM" id="SSF52540">
    <property type="entry name" value="P-loop containing nucleoside triphosphate hydrolases"/>
    <property type="match status" value="1"/>
</dbReference>
<dbReference type="InterPro" id="IPR029439">
    <property type="entry name" value="Wzt_C"/>
</dbReference>
<dbReference type="AlphaFoldDB" id="A0A090QV64"/>
<dbReference type="PROSITE" id="PS00211">
    <property type="entry name" value="ABC_TRANSPORTER_1"/>
    <property type="match status" value="1"/>
</dbReference>
<proteinExistence type="inferred from homology"/>
<dbReference type="GO" id="GO:0016887">
    <property type="term" value="F:ATP hydrolysis activity"/>
    <property type="evidence" value="ECO:0007669"/>
    <property type="project" value="InterPro"/>
</dbReference>
<dbReference type="Gene3D" id="2.70.50.60">
    <property type="entry name" value="abc- transporter (atp binding component) like domain"/>
    <property type="match status" value="1"/>
</dbReference>
<organism evidence="6 7">
    <name type="scientific">Nonlabens ulvanivorans</name>
    <name type="common">Persicivirga ulvanivorans</name>
    <dbReference type="NCBI Taxonomy" id="906888"/>
    <lineage>
        <taxon>Bacteria</taxon>
        <taxon>Pseudomonadati</taxon>
        <taxon>Bacteroidota</taxon>
        <taxon>Flavobacteriia</taxon>
        <taxon>Flavobacteriales</taxon>
        <taxon>Flavobacteriaceae</taxon>
        <taxon>Nonlabens</taxon>
    </lineage>
</organism>
<dbReference type="GO" id="GO:0016020">
    <property type="term" value="C:membrane"/>
    <property type="evidence" value="ECO:0007669"/>
    <property type="project" value="InterPro"/>
</dbReference>
<evidence type="ECO:0000256" key="1">
    <source>
        <dbReference type="ARBA" id="ARBA00005417"/>
    </source>
</evidence>
<comment type="similarity">
    <text evidence="1">Belongs to the ABC transporter superfamily.</text>
</comment>
<dbReference type="Proteomes" id="UP000029226">
    <property type="component" value="Unassembled WGS sequence"/>
</dbReference>
<keyword evidence="2" id="KW-0813">Transport</keyword>
<dbReference type="EC" id="3.6.3.40" evidence="6"/>
<dbReference type="CDD" id="cd03220">
    <property type="entry name" value="ABC_KpsT_Wzt"/>
    <property type="match status" value="1"/>
</dbReference>
<dbReference type="GO" id="GO:0140359">
    <property type="term" value="F:ABC-type transporter activity"/>
    <property type="evidence" value="ECO:0007669"/>
    <property type="project" value="InterPro"/>
</dbReference>
<dbReference type="InterPro" id="IPR027417">
    <property type="entry name" value="P-loop_NTPase"/>
</dbReference>
<evidence type="ECO:0000313" key="6">
    <source>
        <dbReference type="EMBL" id="GAK99341.1"/>
    </source>
</evidence>
<evidence type="ECO:0000256" key="4">
    <source>
        <dbReference type="ARBA" id="ARBA00022840"/>
    </source>
</evidence>
<dbReference type="InterPro" id="IPR015860">
    <property type="entry name" value="ABC_transpr_TagH-like"/>
</dbReference>